<keyword evidence="5" id="KW-1185">Reference proteome</keyword>
<dbReference type="KEGG" id="mmar:MODMU_1317"/>
<keyword evidence="4" id="KW-0808">Transferase</keyword>
<dbReference type="GO" id="GO:0016740">
    <property type="term" value="F:transferase activity"/>
    <property type="evidence" value="ECO:0007669"/>
    <property type="project" value="UniProtKB-KW"/>
</dbReference>
<protein>
    <submittedName>
        <fullName evidence="4">Glycosyl transferase family 2 (Modular protein)</fullName>
    </submittedName>
</protein>
<dbReference type="PANTHER" id="PTHR48090">
    <property type="entry name" value="UNDECAPRENYL-PHOSPHATE 4-DEOXY-4-FORMAMIDO-L-ARABINOSE TRANSFERASE-RELATED"/>
    <property type="match status" value="1"/>
</dbReference>
<organism evidence="4 5">
    <name type="scientific">Modestobacter italicus (strain DSM 44449 / CECT 9708 / BC 501)</name>
    <dbReference type="NCBI Taxonomy" id="2732864"/>
    <lineage>
        <taxon>Bacteria</taxon>
        <taxon>Bacillati</taxon>
        <taxon>Actinomycetota</taxon>
        <taxon>Actinomycetes</taxon>
        <taxon>Geodermatophilales</taxon>
        <taxon>Geodermatophilaceae</taxon>
        <taxon>Modestobacter</taxon>
    </lineage>
</organism>
<sequence length="324" mass="34949">MSRSPVDLTNAEEARYADVPSTVDDPSRTAPPTDRPVPPPATGTTVTLEQDLTGRQPRVSVIIPTYNEAKNLPHVFARLPLDVHEVIVVDGRSVDDTVSVARSLRSDVQVVLQNRMGKGNAMACGFAAATGDVVVMLDADGSADPGEITRFVDALVAGADFAKGTRFAEGGGSSDITPLRRWGNRWLNRLANALFGTGYTDLCYGYNAFWRDCLDHLALDPRFEVGGGKQWGDGFEIETIINTRMALAGARITEVPSFEHPRIHGTSNLNTWRDGARVLRALLIERADRERLVPRGVLGRRPVAPGRVPAASGQGSGAGRRRSA</sequence>
<name>I4ETQ3_MODI5</name>
<dbReference type="InterPro" id="IPR029044">
    <property type="entry name" value="Nucleotide-diphossugar_trans"/>
</dbReference>
<dbReference type="PANTHER" id="PTHR48090:SF7">
    <property type="entry name" value="RFBJ PROTEIN"/>
    <property type="match status" value="1"/>
</dbReference>
<feature type="region of interest" description="Disordered" evidence="2">
    <location>
        <begin position="303"/>
        <end position="324"/>
    </location>
</feature>
<evidence type="ECO:0000256" key="1">
    <source>
        <dbReference type="ARBA" id="ARBA00006739"/>
    </source>
</evidence>
<dbReference type="OrthoDB" id="3177103at2"/>
<dbReference type="Proteomes" id="UP000006461">
    <property type="component" value="Chromosome"/>
</dbReference>
<dbReference type="InterPro" id="IPR050256">
    <property type="entry name" value="Glycosyltransferase_2"/>
</dbReference>
<dbReference type="HOGENOM" id="CLU_033536_4_1_11"/>
<dbReference type="STRING" id="477641.MODMU_1317"/>
<proteinExistence type="inferred from homology"/>
<gene>
    <name evidence="4" type="ordered locus">MODMU_1317</name>
</gene>
<dbReference type="Gene3D" id="3.90.550.10">
    <property type="entry name" value="Spore Coat Polysaccharide Biosynthesis Protein SpsA, Chain A"/>
    <property type="match status" value="1"/>
</dbReference>
<accession>I4ETQ3</accession>
<dbReference type="eggNOG" id="COG1215">
    <property type="taxonomic scope" value="Bacteria"/>
</dbReference>
<dbReference type="AlphaFoldDB" id="I4ETQ3"/>
<evidence type="ECO:0000313" key="5">
    <source>
        <dbReference type="Proteomes" id="UP000006461"/>
    </source>
</evidence>
<evidence type="ECO:0000256" key="2">
    <source>
        <dbReference type="SAM" id="MobiDB-lite"/>
    </source>
</evidence>
<dbReference type="CDD" id="cd04179">
    <property type="entry name" value="DPM_DPG-synthase_like"/>
    <property type="match status" value="1"/>
</dbReference>
<dbReference type="SUPFAM" id="SSF53448">
    <property type="entry name" value="Nucleotide-diphospho-sugar transferases"/>
    <property type="match status" value="1"/>
</dbReference>
<feature type="region of interest" description="Disordered" evidence="2">
    <location>
        <begin position="1"/>
        <end position="45"/>
    </location>
</feature>
<feature type="domain" description="Glycosyltransferase 2-like" evidence="3">
    <location>
        <begin position="60"/>
        <end position="216"/>
    </location>
</feature>
<reference evidence="4 5" key="1">
    <citation type="journal article" date="2012" name="J. Bacteriol.">
        <title>Genome Sequence of Radiation-Resistant Modestobacter marinus Strain BC501, a Representative Actinobacterium That Thrives on Calcareous Stone Surfaces.</title>
        <authorList>
            <person name="Normand P."/>
            <person name="Gury J."/>
            <person name="Pujic P."/>
            <person name="Chouaia B."/>
            <person name="Crotti E."/>
            <person name="Brusetti L."/>
            <person name="Daffonchio D."/>
            <person name="Vacherie B."/>
            <person name="Barbe V."/>
            <person name="Medigue C."/>
            <person name="Calteau A."/>
            <person name="Ghodhbane-Gtari F."/>
            <person name="Essoussi I."/>
            <person name="Nouioui I."/>
            <person name="Abbassi-Ghozzi I."/>
            <person name="Gtari M."/>
        </authorList>
    </citation>
    <scope>NUCLEOTIDE SEQUENCE [LARGE SCALE GENOMIC DNA]</scope>
    <source>
        <strain evidence="5">BC 501</strain>
    </source>
</reference>
<comment type="similarity">
    <text evidence="1">Belongs to the glycosyltransferase 2 family.</text>
</comment>
<evidence type="ECO:0000259" key="3">
    <source>
        <dbReference type="Pfam" id="PF00535"/>
    </source>
</evidence>
<evidence type="ECO:0000313" key="4">
    <source>
        <dbReference type="EMBL" id="CCH86766.1"/>
    </source>
</evidence>
<dbReference type="PATRIC" id="fig|477641.3.peg.1242"/>
<dbReference type="EMBL" id="FO203431">
    <property type="protein sequence ID" value="CCH86766.1"/>
    <property type="molecule type" value="Genomic_DNA"/>
</dbReference>
<dbReference type="OMA" id="ITACINW"/>
<dbReference type="InterPro" id="IPR001173">
    <property type="entry name" value="Glyco_trans_2-like"/>
</dbReference>
<dbReference type="Pfam" id="PF00535">
    <property type="entry name" value="Glycos_transf_2"/>
    <property type="match status" value="1"/>
</dbReference>